<organism evidence="2 3">
    <name type="scientific">Antricoccus suffuscus</name>
    <dbReference type="NCBI Taxonomy" id="1629062"/>
    <lineage>
        <taxon>Bacteria</taxon>
        <taxon>Bacillati</taxon>
        <taxon>Actinomycetota</taxon>
        <taxon>Actinomycetes</taxon>
        <taxon>Geodermatophilales</taxon>
        <taxon>Antricoccaceae</taxon>
        <taxon>Antricoccus</taxon>
    </lineage>
</organism>
<feature type="domain" description="AB hydrolase-1" evidence="1">
    <location>
        <begin position="141"/>
        <end position="186"/>
    </location>
</feature>
<dbReference type="RefSeq" id="WP_146135307.1">
    <property type="nucleotide sequence ID" value="NZ_PVUE01000004.1"/>
</dbReference>
<evidence type="ECO:0000259" key="1">
    <source>
        <dbReference type="Pfam" id="PF00561"/>
    </source>
</evidence>
<dbReference type="OrthoDB" id="556502at2"/>
<dbReference type="Pfam" id="PF00561">
    <property type="entry name" value="Abhydrolase_1"/>
    <property type="match status" value="1"/>
</dbReference>
<evidence type="ECO:0000313" key="3">
    <source>
        <dbReference type="Proteomes" id="UP000237752"/>
    </source>
</evidence>
<name>A0A2T1A2D8_9ACTN</name>
<gene>
    <name evidence="2" type="ORF">CLV47_104115</name>
</gene>
<keyword evidence="3" id="KW-1185">Reference proteome</keyword>
<proteinExistence type="predicted"/>
<sequence length="564" mass="61378">MSITSNSSSRDTAPIDAGRTKLPIVYLRGFAGTTDGIDTTTNDPFYGFNTGTTHVRIDGDGDPAYYQFEGPLIRLLVEEGYKLLVNGGQRQLLDQRKGLLDGGSVWIDRFYDVAATTFAPAPKESLFQRIEDKLHHMVSADGFHIEAAATDLYNMILEILDRTGQPKVILVAHSMGGLVARCMMQKICQTADGKTPRRPAREIVDKLFTYGTPHGGIETALLGVNAAMEIFGPAGSDMFSPPKMYGYLTPGASFGDDPPRDEPWDPRRVPDDVFDLNKIFCIVGTDPKDYGPARLAIGPQSDGLVRIKNAYVKGAHRAYIYKSHSGPYGEVNSEEGYQNLRRFLFGRWAVSLSFADLTRDLPDDGTTWQADMRLSIRGLAIVISEQAAARWCPIILNKVAAAATNPAPDADVKHDRADAPIPIVSTFLIPPTATDTTDPAIVSGNLSRYVVTLNVHSVVTDRGAFDFSNHLEQVGDWQDSLIVDVGGSELAAEAWYEWNSQVIGAISSVPKMPKKLDLRPTTDGVHVGTVQLPDSARALPIFAKGASLRITVADRLSDANQTPG</sequence>
<reference evidence="2 3" key="1">
    <citation type="submission" date="2018-03" db="EMBL/GenBank/DDBJ databases">
        <title>Genomic Encyclopedia of Archaeal and Bacterial Type Strains, Phase II (KMG-II): from individual species to whole genera.</title>
        <authorList>
            <person name="Goeker M."/>
        </authorList>
    </citation>
    <scope>NUCLEOTIDE SEQUENCE [LARGE SCALE GENOMIC DNA]</scope>
    <source>
        <strain evidence="2 3">DSM 100065</strain>
    </source>
</reference>
<dbReference type="InterPro" id="IPR029058">
    <property type="entry name" value="AB_hydrolase_fold"/>
</dbReference>
<dbReference type="Gene3D" id="3.40.50.1820">
    <property type="entry name" value="alpha/beta hydrolase"/>
    <property type="match status" value="1"/>
</dbReference>
<dbReference type="GO" id="GO:0003824">
    <property type="term" value="F:catalytic activity"/>
    <property type="evidence" value="ECO:0007669"/>
    <property type="project" value="UniProtKB-ARBA"/>
</dbReference>
<comment type="caution">
    <text evidence="2">The sequence shown here is derived from an EMBL/GenBank/DDBJ whole genome shotgun (WGS) entry which is preliminary data.</text>
</comment>
<evidence type="ECO:0000313" key="2">
    <source>
        <dbReference type="EMBL" id="PRZ42769.1"/>
    </source>
</evidence>
<accession>A0A2T1A2D8</accession>
<dbReference type="AlphaFoldDB" id="A0A2T1A2D8"/>
<dbReference type="SUPFAM" id="SSF53474">
    <property type="entry name" value="alpha/beta-Hydrolases"/>
    <property type="match status" value="1"/>
</dbReference>
<dbReference type="EMBL" id="PVUE01000004">
    <property type="protein sequence ID" value="PRZ42769.1"/>
    <property type="molecule type" value="Genomic_DNA"/>
</dbReference>
<dbReference type="Proteomes" id="UP000237752">
    <property type="component" value="Unassembled WGS sequence"/>
</dbReference>
<protein>
    <submittedName>
        <fullName evidence="2">PGAP1-like protein</fullName>
    </submittedName>
</protein>
<dbReference type="InterPro" id="IPR000073">
    <property type="entry name" value="AB_hydrolase_1"/>
</dbReference>